<evidence type="ECO:0000256" key="7">
    <source>
        <dbReference type="SAM" id="Phobius"/>
    </source>
</evidence>
<protein>
    <submittedName>
        <fullName evidence="9">MgtC/SapB family protein</fullName>
    </submittedName>
</protein>
<evidence type="ECO:0000256" key="2">
    <source>
        <dbReference type="ARBA" id="ARBA00009298"/>
    </source>
</evidence>
<comment type="similarity">
    <text evidence="2">Belongs to the MgtC/SapB family.</text>
</comment>
<feature type="transmembrane region" description="Helical" evidence="7">
    <location>
        <begin position="84"/>
        <end position="102"/>
    </location>
</feature>
<accession>A0A928DPE9</accession>
<dbReference type="PRINTS" id="PR01837">
    <property type="entry name" value="MGTCSAPBPROT"/>
</dbReference>
<feature type="domain" description="MgtC/SapB/SrpB/YhiD N-terminal" evidence="8">
    <location>
        <begin position="9"/>
        <end position="128"/>
    </location>
</feature>
<dbReference type="Pfam" id="PF02308">
    <property type="entry name" value="MgtC"/>
    <property type="match status" value="1"/>
</dbReference>
<dbReference type="AlphaFoldDB" id="A0A928DPE9"/>
<evidence type="ECO:0000256" key="3">
    <source>
        <dbReference type="ARBA" id="ARBA00022475"/>
    </source>
</evidence>
<evidence type="ECO:0000313" key="10">
    <source>
        <dbReference type="Proteomes" id="UP000725649"/>
    </source>
</evidence>
<sequence>MEEILIKVILALIFGGALGMERQYHDKPAGYATYCLICLGATLFTLLSEYMGSFGGDPGRISAQIVTGVGFIGAGSILRDGNKISGLTTAAGVWLVAAIGMAVGYGQYVWAAICAASILLVQLGVRKTVKLVEFVKHYDTIYITCEPKWEVVNKIATQIEKQHVTILKKEVSKQDNRFHVSIVATFTGHEFQNVTKELLEMPEVHSLYK</sequence>
<keyword evidence="3" id="KW-1003">Cell membrane</keyword>
<evidence type="ECO:0000256" key="1">
    <source>
        <dbReference type="ARBA" id="ARBA00004651"/>
    </source>
</evidence>
<evidence type="ECO:0000256" key="6">
    <source>
        <dbReference type="ARBA" id="ARBA00023136"/>
    </source>
</evidence>
<keyword evidence="6 7" id="KW-0472">Membrane</keyword>
<name>A0A928DPE9_9BACT</name>
<evidence type="ECO:0000313" key="9">
    <source>
        <dbReference type="EMBL" id="MBE6421035.1"/>
    </source>
</evidence>
<organism evidence="9 10">
    <name type="scientific">Candidatus Avelusimicrobium gallicola</name>
    <dbReference type="NCBI Taxonomy" id="2562704"/>
    <lineage>
        <taxon>Bacteria</taxon>
        <taxon>Pseudomonadati</taxon>
        <taxon>Elusimicrobiota</taxon>
        <taxon>Elusimicrobia</taxon>
        <taxon>Elusimicrobiales</taxon>
        <taxon>Elusimicrobiaceae</taxon>
        <taxon>Candidatus Avelusimicrobium</taxon>
    </lineage>
</organism>
<dbReference type="InterPro" id="IPR003416">
    <property type="entry name" value="MgtC/SapB/SrpB/YhiD_fam"/>
</dbReference>
<keyword evidence="5 7" id="KW-1133">Transmembrane helix</keyword>
<proteinExistence type="inferred from homology"/>
<dbReference type="PANTHER" id="PTHR33778">
    <property type="entry name" value="PROTEIN MGTC"/>
    <property type="match status" value="1"/>
</dbReference>
<keyword evidence="4 7" id="KW-0812">Transmembrane</keyword>
<comment type="subcellular location">
    <subcellularLocation>
        <location evidence="1">Cell membrane</location>
        <topology evidence="1">Multi-pass membrane protein</topology>
    </subcellularLocation>
</comment>
<feature type="transmembrane region" description="Helical" evidence="7">
    <location>
        <begin position="29"/>
        <end position="47"/>
    </location>
</feature>
<comment type="caution">
    <text evidence="9">The sequence shown here is derived from an EMBL/GenBank/DDBJ whole genome shotgun (WGS) entry which is preliminary data.</text>
</comment>
<evidence type="ECO:0000256" key="4">
    <source>
        <dbReference type="ARBA" id="ARBA00022692"/>
    </source>
</evidence>
<evidence type="ECO:0000256" key="5">
    <source>
        <dbReference type="ARBA" id="ARBA00022989"/>
    </source>
</evidence>
<dbReference type="Proteomes" id="UP000725649">
    <property type="component" value="Unassembled WGS sequence"/>
</dbReference>
<dbReference type="PANTHER" id="PTHR33778:SF1">
    <property type="entry name" value="MAGNESIUM TRANSPORTER YHID-RELATED"/>
    <property type="match status" value="1"/>
</dbReference>
<reference evidence="9" key="1">
    <citation type="submission" date="2019-04" db="EMBL/GenBank/DDBJ databases">
        <title>Evolution of Biomass-Degrading Anaerobic Consortia Revealed by Metagenomics.</title>
        <authorList>
            <person name="Peng X."/>
        </authorList>
    </citation>
    <scope>NUCLEOTIDE SEQUENCE</scope>
    <source>
        <strain evidence="9">SIG66</strain>
    </source>
</reference>
<evidence type="ECO:0000259" key="8">
    <source>
        <dbReference type="Pfam" id="PF02308"/>
    </source>
</evidence>
<dbReference type="GO" id="GO:0005886">
    <property type="term" value="C:plasma membrane"/>
    <property type="evidence" value="ECO:0007669"/>
    <property type="project" value="UniProtKB-SubCell"/>
</dbReference>
<gene>
    <name evidence="9" type="ORF">E7027_02695</name>
</gene>
<dbReference type="EMBL" id="SUVG01000003">
    <property type="protein sequence ID" value="MBE6421035.1"/>
    <property type="molecule type" value="Genomic_DNA"/>
</dbReference>
<dbReference type="InterPro" id="IPR049177">
    <property type="entry name" value="MgtC_SapB_SrpB_YhiD_N"/>
</dbReference>